<comment type="caution">
    <text evidence="7">The sequence shown here is derived from an EMBL/GenBank/DDBJ whole genome shotgun (WGS) entry which is preliminary data.</text>
</comment>
<reference evidence="7 8" key="1">
    <citation type="submission" date="2018-11" db="EMBL/GenBank/DDBJ databases">
        <title>Sequencing the genomes of 1000 actinobacteria strains.</title>
        <authorList>
            <person name="Klenk H.-P."/>
        </authorList>
    </citation>
    <scope>NUCLEOTIDE SEQUENCE [LARGE SCALE GENOMIC DNA]</scope>
    <source>
        <strain evidence="7 8">DSM 9580</strain>
    </source>
</reference>
<evidence type="ECO:0000256" key="4">
    <source>
        <dbReference type="ARBA" id="ARBA00022729"/>
    </source>
</evidence>
<feature type="domain" description="Fe/B12 periplasmic-binding" evidence="6">
    <location>
        <begin position="63"/>
        <end position="333"/>
    </location>
</feature>
<dbReference type="PANTHER" id="PTHR30532:SF1">
    <property type="entry name" value="IRON(3+)-HYDROXAMATE-BINDING PROTEIN FHUD"/>
    <property type="match status" value="1"/>
</dbReference>
<proteinExistence type="inferred from homology"/>
<gene>
    <name evidence="7" type="ORF">EDD26_2118</name>
</gene>
<keyword evidence="4 5" id="KW-0732">Signal</keyword>
<comment type="similarity">
    <text evidence="2">Belongs to the bacterial solute-binding protein 8 family.</text>
</comment>
<dbReference type="PANTHER" id="PTHR30532">
    <property type="entry name" value="IRON III DICITRATE-BINDING PERIPLASMIC PROTEIN"/>
    <property type="match status" value="1"/>
</dbReference>
<feature type="signal peptide" evidence="5">
    <location>
        <begin position="1"/>
        <end position="24"/>
    </location>
</feature>
<evidence type="ECO:0000256" key="3">
    <source>
        <dbReference type="ARBA" id="ARBA00022448"/>
    </source>
</evidence>
<dbReference type="PROSITE" id="PS50983">
    <property type="entry name" value="FE_B12_PBP"/>
    <property type="match status" value="1"/>
</dbReference>
<accession>A0A3N2AUM5</accession>
<dbReference type="EMBL" id="RKHJ01000001">
    <property type="protein sequence ID" value="ROR66724.1"/>
    <property type="molecule type" value="Genomic_DNA"/>
</dbReference>
<dbReference type="Proteomes" id="UP000275456">
    <property type="component" value="Unassembled WGS sequence"/>
</dbReference>
<dbReference type="GO" id="GO:1901678">
    <property type="term" value="P:iron coordination entity transport"/>
    <property type="evidence" value="ECO:0007669"/>
    <property type="project" value="UniProtKB-ARBA"/>
</dbReference>
<evidence type="ECO:0000313" key="7">
    <source>
        <dbReference type="EMBL" id="ROR66724.1"/>
    </source>
</evidence>
<dbReference type="AlphaFoldDB" id="A0A3N2AUM5"/>
<comment type="subcellular location">
    <subcellularLocation>
        <location evidence="1">Cell envelope</location>
    </subcellularLocation>
</comment>
<dbReference type="InterPro" id="IPR002491">
    <property type="entry name" value="ABC_transptr_periplasmic_BD"/>
</dbReference>
<dbReference type="SUPFAM" id="SSF53807">
    <property type="entry name" value="Helical backbone' metal receptor"/>
    <property type="match status" value="1"/>
</dbReference>
<dbReference type="CDD" id="cd01146">
    <property type="entry name" value="FhuD"/>
    <property type="match status" value="1"/>
</dbReference>
<evidence type="ECO:0000259" key="6">
    <source>
        <dbReference type="PROSITE" id="PS50983"/>
    </source>
</evidence>
<organism evidence="7 8">
    <name type="scientific">Agrococcus jenensis</name>
    <dbReference type="NCBI Taxonomy" id="46353"/>
    <lineage>
        <taxon>Bacteria</taxon>
        <taxon>Bacillati</taxon>
        <taxon>Actinomycetota</taxon>
        <taxon>Actinomycetes</taxon>
        <taxon>Micrococcales</taxon>
        <taxon>Microbacteriaceae</taxon>
        <taxon>Agrococcus</taxon>
    </lineage>
</organism>
<keyword evidence="3" id="KW-0813">Transport</keyword>
<keyword evidence="8" id="KW-1185">Reference proteome</keyword>
<dbReference type="PROSITE" id="PS51257">
    <property type="entry name" value="PROKAR_LIPOPROTEIN"/>
    <property type="match status" value="1"/>
</dbReference>
<evidence type="ECO:0000256" key="2">
    <source>
        <dbReference type="ARBA" id="ARBA00008814"/>
    </source>
</evidence>
<feature type="chain" id="PRO_5038646150" evidence="5">
    <location>
        <begin position="25"/>
        <end position="333"/>
    </location>
</feature>
<dbReference type="Pfam" id="PF01497">
    <property type="entry name" value="Peripla_BP_2"/>
    <property type="match status" value="1"/>
</dbReference>
<evidence type="ECO:0000256" key="5">
    <source>
        <dbReference type="SAM" id="SignalP"/>
    </source>
</evidence>
<dbReference type="RefSeq" id="WP_123697677.1">
    <property type="nucleotide sequence ID" value="NZ_RKHJ01000001.1"/>
</dbReference>
<dbReference type="GO" id="GO:0030288">
    <property type="term" value="C:outer membrane-bounded periplasmic space"/>
    <property type="evidence" value="ECO:0007669"/>
    <property type="project" value="TreeGrafter"/>
</dbReference>
<evidence type="ECO:0000313" key="8">
    <source>
        <dbReference type="Proteomes" id="UP000275456"/>
    </source>
</evidence>
<dbReference type="InterPro" id="IPR051313">
    <property type="entry name" value="Bact_iron-sidero_bind"/>
</dbReference>
<protein>
    <submittedName>
        <fullName evidence="7">Iron complex transport system substrate-binding protein</fullName>
    </submittedName>
</protein>
<evidence type="ECO:0000256" key="1">
    <source>
        <dbReference type="ARBA" id="ARBA00004196"/>
    </source>
</evidence>
<dbReference type="Gene3D" id="3.40.50.1980">
    <property type="entry name" value="Nitrogenase molybdenum iron protein domain"/>
    <property type="match status" value="2"/>
</dbReference>
<sequence length="333" mass="33938">MSQRILPARPVLAGVAVLTALALAACGTTEAPAESAAPGASSEAVTLTDARGVEVEIPAEVEDVVALEWAAVEHLQVAGVPPVGVADVAGYTDWSGTGAPLEGEPTDVGTRIEPSIDAIAGLAPDLIVTVLGADDAAYADLEAIAPVLVLQGADAADPIGTMYADLRLVGEAVGGQDAVETAITAYEAHVEELSATVEEAGLTGTPLAHMDGYENGGQVEIRPYADGALLPAAFESIGFVNGWPGEGDAQYGLGVTDVEGLTALEEGTHIVYMTVGERDVFTQQLASNAIYTELPTVQAGNVHRLPDGIWLFGGVESMTAYLDALVAALSPAP</sequence>
<name>A0A3N2AUM5_9MICO</name>